<proteinExistence type="predicted"/>
<keyword evidence="2" id="KW-1185">Reference proteome</keyword>
<evidence type="ECO:0000313" key="1">
    <source>
        <dbReference type="EMBL" id="TYR30593.1"/>
    </source>
</evidence>
<accession>A0A5D4GRM3</accession>
<dbReference type="RefSeq" id="WP_148916129.1">
    <property type="nucleotide sequence ID" value="NZ_VSZS01000066.1"/>
</dbReference>
<dbReference type="EMBL" id="VSZS01000066">
    <property type="protein sequence ID" value="TYR30593.1"/>
    <property type="molecule type" value="Genomic_DNA"/>
</dbReference>
<dbReference type="GO" id="GO:0016740">
    <property type="term" value="F:transferase activity"/>
    <property type="evidence" value="ECO:0007669"/>
    <property type="project" value="UniProtKB-KW"/>
</dbReference>
<reference evidence="1 2" key="2">
    <citation type="submission" date="2019-09" db="EMBL/GenBank/DDBJ databases">
        <title>Mesorhizobium sp. MaA-C15 isolated from Microcystis aeruginosa.</title>
        <authorList>
            <person name="Jeong S.E."/>
            <person name="Jin H.M."/>
            <person name="Jeon C.O."/>
        </authorList>
    </citation>
    <scope>NUCLEOTIDE SEQUENCE [LARGE SCALE GENOMIC DNA]</scope>
    <source>
        <strain evidence="1 2">MaA-C15</strain>
    </source>
</reference>
<evidence type="ECO:0000313" key="2">
    <source>
        <dbReference type="Proteomes" id="UP000323258"/>
    </source>
</evidence>
<organism evidence="1 2">
    <name type="scientific">Neoaquamicrobium microcysteis</name>
    <dbReference type="NCBI Taxonomy" id="2682781"/>
    <lineage>
        <taxon>Bacteria</taxon>
        <taxon>Pseudomonadati</taxon>
        <taxon>Pseudomonadota</taxon>
        <taxon>Alphaproteobacteria</taxon>
        <taxon>Hyphomicrobiales</taxon>
        <taxon>Phyllobacteriaceae</taxon>
        <taxon>Neoaquamicrobium</taxon>
    </lineage>
</organism>
<comment type="caution">
    <text evidence="1">The sequence shown here is derived from an EMBL/GenBank/DDBJ whole genome shotgun (WGS) entry which is preliminary data.</text>
</comment>
<sequence>MLRVLYLVHDICEPAVRRRVMMLKAGGARVTLAGFRRSSASPADLGDVVPVDLGTTKDAGFGQRIAAVARVAMTIQGRLGGDGVPDVIVCRNLEMLALAARLRALYAWARVPVAYECLDIHRLMLREDALGAAMRALERYLARDVSLLMTSSPAFVRHYFRARNQVSSPVELLENKHFEPMETGGNALHRLERAPWRIGWFGALRCRRSLLTLADFVRAMDGRFEVVLRGKPALTAIPDFHDIVAAEPHLRFEGPYRNPEDIADIYREVHFSWVVDYFEAGLNSSWLLPNRLYEGCRFGAIPIAVAGTETALFLRHRGIGVQLPDLSTDQLVEMLGDMDTTTVEQLRGKVLEQDRKTWTFDGEDCRKLVTLLSRLNLHPPEASMKPA</sequence>
<keyword evidence="1" id="KW-0808">Transferase</keyword>
<protein>
    <submittedName>
        <fullName evidence="1">Glycosyltransferase family 4 protein</fullName>
    </submittedName>
</protein>
<dbReference type="AlphaFoldDB" id="A0A5D4GRM3"/>
<name>A0A5D4GRM3_9HYPH</name>
<gene>
    <name evidence="1" type="ORF">FY036_17935</name>
</gene>
<dbReference type="OrthoDB" id="7973140at2"/>
<dbReference type="Proteomes" id="UP000323258">
    <property type="component" value="Unassembled WGS sequence"/>
</dbReference>
<reference evidence="1 2" key="1">
    <citation type="submission" date="2019-08" db="EMBL/GenBank/DDBJ databases">
        <authorList>
            <person name="Seo Y.L."/>
        </authorList>
    </citation>
    <scope>NUCLEOTIDE SEQUENCE [LARGE SCALE GENOMIC DNA]</scope>
    <source>
        <strain evidence="1 2">MaA-C15</strain>
    </source>
</reference>